<dbReference type="RefSeq" id="WP_100704898.1">
    <property type="nucleotide sequence ID" value="NZ_NPDL01000004.1"/>
</dbReference>
<keyword evidence="2" id="KW-1185">Reference proteome</keyword>
<sequence>MKEEPKIQKIDPQEFKTILQNLGLTEESLAEKIAVQTLVKRWVDIIGPVYASHSEPFALNGDTLVILTVHSAYKQEILFMRKRILSYSARYLGRDVVKKIEIRIGNLTPKKQKSPSHTADKTGLEGKQNLVSLAEKETDPIAKKRLLELIEYL</sequence>
<evidence type="ECO:0000313" key="2">
    <source>
        <dbReference type="Proteomes" id="UP000232196"/>
    </source>
</evidence>
<evidence type="ECO:0008006" key="3">
    <source>
        <dbReference type="Google" id="ProtNLM"/>
    </source>
</evidence>
<accession>A0A2M9XHH4</accession>
<dbReference type="AlphaFoldDB" id="A0A2M9XHH4"/>
<proteinExistence type="predicted"/>
<dbReference type="OrthoDB" id="340781at2"/>
<organism evidence="1 2">
    <name type="scientific">Leptospira hartskeerlii</name>
    <dbReference type="NCBI Taxonomy" id="2023177"/>
    <lineage>
        <taxon>Bacteria</taxon>
        <taxon>Pseudomonadati</taxon>
        <taxon>Spirochaetota</taxon>
        <taxon>Spirochaetia</taxon>
        <taxon>Leptospirales</taxon>
        <taxon>Leptospiraceae</taxon>
        <taxon>Leptospira</taxon>
    </lineage>
</organism>
<dbReference type="PANTHER" id="PTHR36456">
    <property type="entry name" value="UPF0232 PROTEIN SCO3875"/>
    <property type="match status" value="1"/>
</dbReference>
<dbReference type="Pfam" id="PF05258">
    <property type="entry name" value="DciA"/>
    <property type="match status" value="1"/>
</dbReference>
<dbReference type="EMBL" id="NPDN01000001">
    <property type="protein sequence ID" value="PJZ27151.1"/>
    <property type="molecule type" value="Genomic_DNA"/>
</dbReference>
<dbReference type="InterPro" id="IPR007922">
    <property type="entry name" value="DciA-like"/>
</dbReference>
<protein>
    <recommendedName>
        <fullName evidence="3">DUF721 domain-containing protein</fullName>
    </recommendedName>
</protein>
<evidence type="ECO:0000313" key="1">
    <source>
        <dbReference type="EMBL" id="PJZ27151.1"/>
    </source>
</evidence>
<dbReference type="PANTHER" id="PTHR36456:SF1">
    <property type="entry name" value="UPF0232 PROTEIN SCO3875"/>
    <property type="match status" value="1"/>
</dbReference>
<gene>
    <name evidence="1" type="ORF">CH357_00890</name>
</gene>
<dbReference type="Proteomes" id="UP000232196">
    <property type="component" value="Unassembled WGS sequence"/>
</dbReference>
<name>A0A2M9XHH4_9LEPT</name>
<comment type="caution">
    <text evidence="1">The sequence shown here is derived from an EMBL/GenBank/DDBJ whole genome shotgun (WGS) entry which is preliminary data.</text>
</comment>
<reference evidence="1 2" key="1">
    <citation type="submission" date="2017-07" db="EMBL/GenBank/DDBJ databases">
        <title>Leptospira spp. isolated from tropical soils.</title>
        <authorList>
            <person name="Thibeaux R."/>
            <person name="Iraola G."/>
            <person name="Ferres I."/>
            <person name="Bierque E."/>
            <person name="Girault D."/>
            <person name="Soupe-Gilbert M.-E."/>
            <person name="Picardeau M."/>
            <person name="Goarant C."/>
        </authorList>
    </citation>
    <scope>NUCLEOTIDE SEQUENCE [LARGE SCALE GENOMIC DNA]</scope>
    <source>
        <strain evidence="1 2">MCA1-C-A1</strain>
    </source>
</reference>